<feature type="signal peptide" evidence="1">
    <location>
        <begin position="1"/>
        <end position="26"/>
    </location>
</feature>
<proteinExistence type="predicted"/>
<dbReference type="Proteomes" id="UP000295075">
    <property type="component" value="Unassembled WGS sequence"/>
</dbReference>
<name>A0A4R4QH50_9ACTN</name>
<gene>
    <name evidence="2" type="ORF">E1261_02930</name>
</gene>
<sequence>MRTRFLAALLVAPLAALALTAPAAHADPDPDLSITKVELSRSSVAVSSLNTVPVKLTVTGGYDSSDPQNANLTLHAILKRTAGTGMENILTSMELFRTAGTTQNGTWEGNVNIPSTANGTFEAYGVMTGAFFPGSGSMTTETLVPNPPKLLITGTNQPKITARVLPDPLPFGQGYSIRWSVINGQTGKPYGTRLKVWLANDNGCVESFGGPEYLTDTNGYVTKAYPSSLADYGNCLLLPGNPAPNGGLGVIPNRPGIVTATPSKTSAPVGTIVPVNGTVAGAPNCSINLQRLYGATAWRTVGTAQIRQSGRFTVNAQPAYKGLIYYRVSFPGCFHFKSGVSKTFTIKGT</sequence>
<keyword evidence="1" id="KW-0732">Signal</keyword>
<protein>
    <submittedName>
        <fullName evidence="2">Uncharacterized protein</fullName>
    </submittedName>
</protein>
<keyword evidence="3" id="KW-1185">Reference proteome</keyword>
<dbReference type="AlphaFoldDB" id="A0A4R4QH50"/>
<dbReference type="EMBL" id="SMKA01000005">
    <property type="protein sequence ID" value="TDC34870.1"/>
    <property type="molecule type" value="Genomic_DNA"/>
</dbReference>
<evidence type="ECO:0000313" key="2">
    <source>
        <dbReference type="EMBL" id="TDC34870.1"/>
    </source>
</evidence>
<evidence type="ECO:0000256" key="1">
    <source>
        <dbReference type="SAM" id="SignalP"/>
    </source>
</evidence>
<comment type="caution">
    <text evidence="2">The sequence shown here is derived from an EMBL/GenBank/DDBJ whole genome shotgun (WGS) entry which is preliminary data.</text>
</comment>
<dbReference type="OrthoDB" id="3806702at2"/>
<dbReference type="RefSeq" id="WP_132401351.1">
    <property type="nucleotide sequence ID" value="NZ_SMKA01000005.1"/>
</dbReference>
<reference evidence="2 3" key="1">
    <citation type="submission" date="2019-03" db="EMBL/GenBank/DDBJ databases">
        <title>Draft genome sequences of novel Actinobacteria.</title>
        <authorList>
            <person name="Sahin N."/>
            <person name="Ay H."/>
            <person name="Saygin H."/>
        </authorList>
    </citation>
    <scope>NUCLEOTIDE SEQUENCE [LARGE SCALE GENOMIC DNA]</scope>
    <source>
        <strain evidence="2 3">JCM 30547</strain>
    </source>
</reference>
<feature type="chain" id="PRO_5020867880" evidence="1">
    <location>
        <begin position="27"/>
        <end position="349"/>
    </location>
</feature>
<evidence type="ECO:0000313" key="3">
    <source>
        <dbReference type="Proteomes" id="UP000295075"/>
    </source>
</evidence>
<organism evidence="2 3">
    <name type="scientific">Kribbella albertanoniae</name>
    <dbReference type="NCBI Taxonomy" id="1266829"/>
    <lineage>
        <taxon>Bacteria</taxon>
        <taxon>Bacillati</taxon>
        <taxon>Actinomycetota</taxon>
        <taxon>Actinomycetes</taxon>
        <taxon>Propionibacteriales</taxon>
        <taxon>Kribbellaceae</taxon>
        <taxon>Kribbella</taxon>
    </lineage>
</organism>
<accession>A0A4R4QH50</accession>